<dbReference type="RefSeq" id="WP_023069045.1">
    <property type="nucleotide sequence ID" value="NZ_AUZM01000084.1"/>
</dbReference>
<feature type="domain" description="VWFA" evidence="1">
    <location>
        <begin position="37"/>
        <end position="242"/>
    </location>
</feature>
<dbReference type="PATRIC" id="fig|1348334.3.peg.5142"/>
<dbReference type="InterPro" id="IPR036465">
    <property type="entry name" value="vWFA_dom_sf"/>
</dbReference>
<dbReference type="OrthoDB" id="4123258at2"/>
<comment type="caution">
    <text evidence="2">The sequence shown here is derived from an EMBL/GenBank/DDBJ whole genome shotgun (WGS) entry which is preliminary data.</text>
</comment>
<proteinExistence type="predicted"/>
<evidence type="ECO:0000259" key="1">
    <source>
        <dbReference type="PROSITE" id="PS50234"/>
    </source>
</evidence>
<protein>
    <submittedName>
        <fullName evidence="2">von Willebrand factor type A domain protein</fullName>
    </submittedName>
</protein>
<dbReference type="SUPFAM" id="SSF53300">
    <property type="entry name" value="vWA-like"/>
    <property type="match status" value="1"/>
</dbReference>
<dbReference type="EMBL" id="AUZM01000084">
    <property type="protein sequence ID" value="ERT04705.1"/>
    <property type="molecule type" value="Genomic_DNA"/>
</dbReference>
<dbReference type="Pfam" id="PF10138">
    <property type="entry name" value="vWA-TerF-like"/>
    <property type="match status" value="1"/>
</dbReference>
<accession>U7QCE1</accession>
<dbReference type="AlphaFoldDB" id="U7QCE1"/>
<name>U7QCE1_9CYAN</name>
<evidence type="ECO:0000313" key="2">
    <source>
        <dbReference type="EMBL" id="ERT04705.1"/>
    </source>
</evidence>
<reference evidence="2 3" key="1">
    <citation type="journal article" date="2013" name="Front. Microbiol.">
        <title>Comparative genomic analyses of the cyanobacterium, Lyngbya aestuarii BL J, a powerful hydrogen producer.</title>
        <authorList>
            <person name="Kothari A."/>
            <person name="Vaughn M."/>
            <person name="Garcia-Pichel F."/>
        </authorList>
    </citation>
    <scope>NUCLEOTIDE SEQUENCE [LARGE SCALE GENOMIC DNA]</scope>
    <source>
        <strain evidence="2 3">BL J</strain>
    </source>
</reference>
<dbReference type="InterPro" id="IPR002035">
    <property type="entry name" value="VWF_A"/>
</dbReference>
<evidence type="ECO:0000313" key="3">
    <source>
        <dbReference type="Proteomes" id="UP000017127"/>
    </source>
</evidence>
<dbReference type="Proteomes" id="UP000017127">
    <property type="component" value="Unassembled WGS sequence"/>
</dbReference>
<dbReference type="Gene3D" id="3.40.50.410">
    <property type="entry name" value="von Willebrand factor, type A domain"/>
    <property type="match status" value="1"/>
</dbReference>
<keyword evidence="3" id="KW-1185">Reference proteome</keyword>
<sequence length="263" mass="29776">MAISLEKLEKEAPQLIDLTKKAQISLKKKNLNNHQAKVALCLDISGSMSSLYSSGKIQRLAEKILALGCQFDDNGAIDIFLFGQKAHTVGEMSIFNFKTFIADIEQQYPLEGGTHYGKAIKMIRNFYFPQGKGGSCSQPLTANEPVYVMFVTDGATMDEAETKQQIQWSSFEPIFWQFMAIGKSRKDVKGEGFFGWLSKAFASDFTFLEELDDMSDRYIDNADFFSLEDPESISDKQLYDLLMTEYPDWLKLAKTKQLLTHNS</sequence>
<organism evidence="2 3">
    <name type="scientific">Lyngbya aestuarii BL J</name>
    <dbReference type="NCBI Taxonomy" id="1348334"/>
    <lineage>
        <taxon>Bacteria</taxon>
        <taxon>Bacillati</taxon>
        <taxon>Cyanobacteriota</taxon>
        <taxon>Cyanophyceae</taxon>
        <taxon>Oscillatoriophycideae</taxon>
        <taxon>Oscillatoriales</taxon>
        <taxon>Microcoleaceae</taxon>
        <taxon>Lyngbya</taxon>
    </lineage>
</organism>
<dbReference type="PROSITE" id="PS50234">
    <property type="entry name" value="VWFA"/>
    <property type="match status" value="1"/>
</dbReference>
<gene>
    <name evidence="2" type="ORF">M595_5344</name>
</gene>
<dbReference type="InterPro" id="IPR019303">
    <property type="entry name" value="vWA_TerF_C"/>
</dbReference>